<dbReference type="EC" id="1.1.1.-" evidence="3"/>
<dbReference type="InterPro" id="IPR020904">
    <property type="entry name" value="Sc_DH/Rdtase_CS"/>
</dbReference>
<comment type="caution">
    <text evidence="3">The sequence shown here is derived from an EMBL/GenBank/DDBJ whole genome shotgun (WGS) entry which is preliminary data.</text>
</comment>
<dbReference type="GO" id="GO:0016491">
    <property type="term" value="F:oxidoreductase activity"/>
    <property type="evidence" value="ECO:0007669"/>
    <property type="project" value="UniProtKB-KW"/>
</dbReference>
<dbReference type="SUPFAM" id="SSF51735">
    <property type="entry name" value="NAD(P)-binding Rossmann-fold domains"/>
    <property type="match status" value="1"/>
</dbReference>
<reference evidence="3 4" key="1">
    <citation type="submission" date="2020-08" db="EMBL/GenBank/DDBJ databases">
        <title>Genomic Encyclopedia of Type Strains, Phase IV (KMG-IV): sequencing the most valuable type-strain genomes for metagenomic binning, comparative biology and taxonomic classification.</title>
        <authorList>
            <person name="Goeker M."/>
        </authorList>
    </citation>
    <scope>NUCLEOTIDE SEQUENCE [LARGE SCALE GENOMIC DNA]</scope>
    <source>
        <strain evidence="3 4">DSM 101806</strain>
    </source>
</reference>
<dbReference type="InterPro" id="IPR002347">
    <property type="entry name" value="SDR_fam"/>
</dbReference>
<evidence type="ECO:0000313" key="3">
    <source>
        <dbReference type="EMBL" id="MBB4101134.1"/>
    </source>
</evidence>
<dbReference type="Proteomes" id="UP000557392">
    <property type="component" value="Unassembled WGS sequence"/>
</dbReference>
<gene>
    <name evidence="3" type="ORF">GGR46_004724</name>
</gene>
<dbReference type="Gene3D" id="3.40.50.720">
    <property type="entry name" value="NAD(P)-binding Rossmann-like Domain"/>
    <property type="match status" value="1"/>
</dbReference>
<dbReference type="PROSITE" id="PS00061">
    <property type="entry name" value="ADH_SHORT"/>
    <property type="match status" value="1"/>
</dbReference>
<dbReference type="PRINTS" id="PR00080">
    <property type="entry name" value="SDRFAMILY"/>
</dbReference>
<sequence>MSDMELGGRTALVTGAASGIGAAIAGRFRAAGARVVGLDLRPAANVDEALVADLRSDAGVAEAMAGLGAVDILVHAAAISVHGGVIDTDPAAWADIHDVNVIGAVRLMRHAVPAMRKRGGGSILLLSSINAGFATPTLAAYAASKAAIESLTRTAALEFAADGIRVNAIAPASVDTPLLRDSFDRAEDPAAARAANVLRHPLGRLGMPGDVAELALFLASDRSSWITGAIHPIDGGASVTRR</sequence>
<proteinExistence type="inferred from homology"/>
<dbReference type="InterPro" id="IPR036291">
    <property type="entry name" value="NAD(P)-bd_dom_sf"/>
</dbReference>
<accession>A0A7W6NYE7</accession>
<dbReference type="PRINTS" id="PR00081">
    <property type="entry name" value="GDHRDH"/>
</dbReference>
<evidence type="ECO:0000256" key="2">
    <source>
        <dbReference type="ARBA" id="ARBA00023002"/>
    </source>
</evidence>
<dbReference type="AlphaFoldDB" id="A0A7W6NYE7"/>
<dbReference type="Pfam" id="PF13561">
    <property type="entry name" value="adh_short_C2"/>
    <property type="match status" value="1"/>
</dbReference>
<dbReference type="EMBL" id="JACIEH010000005">
    <property type="protein sequence ID" value="MBB4101134.1"/>
    <property type="molecule type" value="Genomic_DNA"/>
</dbReference>
<evidence type="ECO:0000313" key="4">
    <source>
        <dbReference type="Proteomes" id="UP000557392"/>
    </source>
</evidence>
<evidence type="ECO:0000256" key="1">
    <source>
        <dbReference type="ARBA" id="ARBA00006484"/>
    </source>
</evidence>
<keyword evidence="4" id="KW-1185">Reference proteome</keyword>
<name>A0A7W6NYE7_9SPHN</name>
<dbReference type="CDD" id="cd05233">
    <property type="entry name" value="SDR_c"/>
    <property type="match status" value="1"/>
</dbReference>
<protein>
    <submittedName>
        <fullName evidence="3">2-keto-3-deoxy-L-fuconate dehydrogenase</fullName>
        <ecNumber evidence="3">1.1.1.-</ecNumber>
    </submittedName>
</protein>
<dbReference type="PANTHER" id="PTHR24321">
    <property type="entry name" value="DEHYDROGENASES, SHORT CHAIN"/>
    <property type="match status" value="1"/>
</dbReference>
<organism evidence="3 4">
    <name type="scientific">Sphingomonas kyeonggiensis</name>
    <dbReference type="NCBI Taxonomy" id="1268553"/>
    <lineage>
        <taxon>Bacteria</taxon>
        <taxon>Pseudomonadati</taxon>
        <taxon>Pseudomonadota</taxon>
        <taxon>Alphaproteobacteria</taxon>
        <taxon>Sphingomonadales</taxon>
        <taxon>Sphingomonadaceae</taxon>
        <taxon>Sphingomonas</taxon>
    </lineage>
</organism>
<dbReference type="FunFam" id="3.40.50.720:FF:000084">
    <property type="entry name" value="Short-chain dehydrogenase reductase"/>
    <property type="match status" value="1"/>
</dbReference>
<dbReference type="PANTHER" id="PTHR24321:SF8">
    <property type="entry name" value="ESTRADIOL 17-BETA-DEHYDROGENASE 8-RELATED"/>
    <property type="match status" value="1"/>
</dbReference>
<comment type="similarity">
    <text evidence="1">Belongs to the short-chain dehydrogenases/reductases (SDR) family.</text>
</comment>
<keyword evidence="2 3" id="KW-0560">Oxidoreductase</keyword>